<evidence type="ECO:0000313" key="2">
    <source>
        <dbReference type="Proteomes" id="UP000636891"/>
    </source>
</evidence>
<dbReference type="RefSeq" id="WP_118656147.1">
    <property type="nucleotide sequence ID" value="NZ_JACOOK010000003.1"/>
</dbReference>
<proteinExistence type="predicted"/>
<evidence type="ECO:0000313" key="1">
    <source>
        <dbReference type="EMBL" id="MBC5616883.1"/>
    </source>
</evidence>
<keyword evidence="2" id="KW-1185">Reference proteome</keyword>
<reference evidence="1 2" key="1">
    <citation type="submission" date="2020-08" db="EMBL/GenBank/DDBJ databases">
        <title>Genome public.</title>
        <authorList>
            <person name="Liu C."/>
            <person name="Sun Q."/>
        </authorList>
    </citation>
    <scope>NUCLEOTIDE SEQUENCE [LARGE SCALE GENOMIC DNA]</scope>
    <source>
        <strain evidence="1 2">New-7</strain>
    </source>
</reference>
<organism evidence="1 2">
    <name type="scientific">Alistipes hominis</name>
    <dbReference type="NCBI Taxonomy" id="2763015"/>
    <lineage>
        <taxon>Bacteria</taxon>
        <taxon>Pseudomonadati</taxon>
        <taxon>Bacteroidota</taxon>
        <taxon>Bacteroidia</taxon>
        <taxon>Bacteroidales</taxon>
        <taxon>Rikenellaceae</taxon>
        <taxon>Alistipes</taxon>
    </lineage>
</organism>
<name>A0ABR7CMI4_9BACT</name>
<accession>A0ABR7CMI4</accession>
<comment type="caution">
    <text evidence="1">The sequence shown here is derived from an EMBL/GenBank/DDBJ whole genome shotgun (WGS) entry which is preliminary data.</text>
</comment>
<gene>
    <name evidence="1" type="ORF">H8S08_07605</name>
</gene>
<dbReference type="Proteomes" id="UP000636891">
    <property type="component" value="Unassembled WGS sequence"/>
</dbReference>
<protein>
    <submittedName>
        <fullName evidence="1">Uncharacterized protein</fullName>
    </submittedName>
</protein>
<dbReference type="EMBL" id="JACOOK010000003">
    <property type="protein sequence ID" value="MBC5616883.1"/>
    <property type="molecule type" value="Genomic_DNA"/>
</dbReference>
<sequence length="173" mass="20869">MEVQEIAVLIALYSDESIRRAKILLEKRAEVARIKPIVREYQTRILAENRWINELEKPFIDVHGNEEKYKERIIRSPEETHWLADDDFNEYLRLCYQECIKAGFHVEDSEHCPLMDAEYCELQAEKDFVTFWLKHIPEAQNITFEKFKFTDPDRYRDILDRALVIIQEYLENK</sequence>